<dbReference type="SUPFAM" id="SSF89919">
    <property type="entry name" value="Ribosome-binding factor A, RbfA"/>
    <property type="match status" value="1"/>
</dbReference>
<name>A0A0H5QJW7_9EUKA</name>
<keyword evidence="2" id="KW-0732">Signal</keyword>
<dbReference type="AlphaFoldDB" id="A0A0H5QJW7"/>
<feature type="non-terminal residue" evidence="3">
    <location>
        <position position="1"/>
    </location>
</feature>
<sequence length="257" mass="28994">ALRYTVLSSAMLALLHGFGRQCHTRCLVAFGAIRLRHTSASDSKFHDIGDFNPDDFEFDVDVGTGQLQDSPEPPREALQRSRRAPGSRVHPEAYEGLRKRTRYQSRNHRYMERSAIETVRGAIIIPRDALRRPPRTAPISDADAVRSQPRNGFRRLRVAHAIFTSLETVLAQFSDELLSESLDVIGVDMTGDLRIAIVYWTTDNALLADNIAERLGAVNGSLRMAIVKDCPMKYAPALQFRYETGVRAELLIQQYQR</sequence>
<dbReference type="InterPro" id="IPR015946">
    <property type="entry name" value="KH_dom-like_a/b"/>
</dbReference>
<dbReference type="EMBL" id="HACM01001490">
    <property type="protein sequence ID" value="CRZ01932.1"/>
    <property type="molecule type" value="Transcribed_RNA"/>
</dbReference>
<evidence type="ECO:0000313" key="3">
    <source>
        <dbReference type="EMBL" id="CRZ01932.1"/>
    </source>
</evidence>
<protein>
    <recommendedName>
        <fullName evidence="4">Ribosome-binding factor A</fullName>
    </recommendedName>
</protein>
<dbReference type="Gene3D" id="3.30.300.20">
    <property type="match status" value="1"/>
</dbReference>
<feature type="region of interest" description="Disordered" evidence="1">
    <location>
        <begin position="62"/>
        <end position="92"/>
    </location>
</feature>
<evidence type="ECO:0000256" key="2">
    <source>
        <dbReference type="SAM" id="SignalP"/>
    </source>
</evidence>
<feature type="chain" id="PRO_5005222660" description="Ribosome-binding factor A" evidence="2">
    <location>
        <begin position="18"/>
        <end position="257"/>
    </location>
</feature>
<dbReference type="InterPro" id="IPR023799">
    <property type="entry name" value="RbfA_dom_sf"/>
</dbReference>
<feature type="non-terminal residue" evidence="3">
    <location>
        <position position="257"/>
    </location>
</feature>
<evidence type="ECO:0008006" key="4">
    <source>
        <dbReference type="Google" id="ProtNLM"/>
    </source>
</evidence>
<reference evidence="3" key="1">
    <citation type="submission" date="2015-04" db="EMBL/GenBank/DDBJ databases">
        <title>The genome sequence of the plant pathogenic Rhizarian Plasmodiophora brassicae reveals insights in its biotrophic life cycle and the origin of chitin synthesis.</title>
        <authorList>
            <person name="Schwelm A."/>
            <person name="Fogelqvist J."/>
            <person name="Knaust A."/>
            <person name="Julke S."/>
            <person name="Lilja T."/>
            <person name="Dhandapani V."/>
            <person name="Bonilla-Rosso G."/>
            <person name="Karlsson M."/>
            <person name="Shevchenko A."/>
            <person name="Choi S.R."/>
            <person name="Kim H.G."/>
            <person name="Park J.Y."/>
            <person name="Lim Y.P."/>
            <person name="Ludwig-Muller J."/>
            <person name="Dixelius C."/>
        </authorList>
    </citation>
    <scope>NUCLEOTIDE SEQUENCE</scope>
    <source>
        <tissue evidence="3">Potato root galls</tissue>
    </source>
</reference>
<evidence type="ECO:0000256" key="1">
    <source>
        <dbReference type="SAM" id="MobiDB-lite"/>
    </source>
</evidence>
<dbReference type="GO" id="GO:0006364">
    <property type="term" value="P:rRNA processing"/>
    <property type="evidence" value="ECO:0007669"/>
    <property type="project" value="InterPro"/>
</dbReference>
<dbReference type="Pfam" id="PF02033">
    <property type="entry name" value="RBFA"/>
    <property type="match status" value="1"/>
</dbReference>
<dbReference type="InterPro" id="IPR000238">
    <property type="entry name" value="RbfA"/>
</dbReference>
<proteinExistence type="predicted"/>
<accession>A0A0H5QJW7</accession>
<feature type="signal peptide" evidence="2">
    <location>
        <begin position="1"/>
        <end position="17"/>
    </location>
</feature>
<organism evidence="3">
    <name type="scientific">Spongospora subterranea</name>
    <dbReference type="NCBI Taxonomy" id="70186"/>
    <lineage>
        <taxon>Eukaryota</taxon>
        <taxon>Sar</taxon>
        <taxon>Rhizaria</taxon>
        <taxon>Endomyxa</taxon>
        <taxon>Phytomyxea</taxon>
        <taxon>Plasmodiophorida</taxon>
        <taxon>Plasmodiophoridae</taxon>
        <taxon>Spongospora</taxon>
    </lineage>
</organism>